<keyword evidence="3" id="KW-1185">Reference proteome</keyword>
<feature type="transmembrane region" description="Helical" evidence="1">
    <location>
        <begin position="121"/>
        <end position="139"/>
    </location>
</feature>
<feature type="transmembrane region" description="Helical" evidence="1">
    <location>
        <begin position="151"/>
        <end position="171"/>
    </location>
</feature>
<evidence type="ECO:0000313" key="2">
    <source>
        <dbReference type="EMBL" id="GMA20147.1"/>
    </source>
</evidence>
<evidence type="ECO:0008006" key="4">
    <source>
        <dbReference type="Google" id="ProtNLM"/>
    </source>
</evidence>
<organism evidence="2 3">
    <name type="scientific">Arsenicicoccus piscis</name>
    <dbReference type="NCBI Taxonomy" id="673954"/>
    <lineage>
        <taxon>Bacteria</taxon>
        <taxon>Bacillati</taxon>
        <taxon>Actinomycetota</taxon>
        <taxon>Actinomycetes</taxon>
        <taxon>Micrococcales</taxon>
        <taxon>Intrasporangiaceae</taxon>
        <taxon>Arsenicicoccus</taxon>
    </lineage>
</organism>
<protein>
    <recommendedName>
        <fullName evidence="4">EamA domain-containing protein</fullName>
    </recommendedName>
</protein>
<name>A0ABQ6HQ87_9MICO</name>
<feature type="transmembrane region" description="Helical" evidence="1">
    <location>
        <begin position="244"/>
        <end position="265"/>
    </location>
</feature>
<dbReference type="RefSeq" id="WP_241444952.1">
    <property type="nucleotide sequence ID" value="NZ_BSUJ01000001.1"/>
</dbReference>
<dbReference type="EMBL" id="BSUJ01000001">
    <property type="protein sequence ID" value="GMA20147.1"/>
    <property type="molecule type" value="Genomic_DNA"/>
</dbReference>
<comment type="caution">
    <text evidence="2">The sequence shown here is derived from an EMBL/GenBank/DDBJ whole genome shotgun (WGS) entry which is preliminary data.</text>
</comment>
<proteinExistence type="predicted"/>
<feature type="transmembrane region" description="Helical" evidence="1">
    <location>
        <begin position="218"/>
        <end position="237"/>
    </location>
</feature>
<sequence>MPQAAGALADSNTLLVIALSLGCTFCFAMSTVLKHHSSDVMPQVGGGGIGRIGAFIKAMVSNPLWLFGILTDCAGLLLQVLALRFGDLSVVQPMLTTALVFSLIANHITRRTPFSKRELGYALMLVAGLVLFLWASGAVSPRGPAAKGARTPAIIVGVTALLLVIICVLIARRARPTIKAASLAVAIAAIYACTAALIKTSTRIYAHNGLVELLLSWQLWTLAIAGGLGLVLTQMAFQAGPLSASLPTIASLDPLFSLAIGLFVYGERLRATPGALAGETIGLAMLLGAVVLLSRLSVERGAEESRAAPAPA</sequence>
<keyword evidence="1" id="KW-0472">Membrane</keyword>
<accession>A0ABQ6HQ87</accession>
<keyword evidence="1" id="KW-0812">Transmembrane</keyword>
<dbReference type="PANTHER" id="PTHR40761:SF1">
    <property type="entry name" value="CONSERVED INTEGRAL MEMBRANE ALANINE VALINE AND LEUCINE RICH PROTEIN-RELATED"/>
    <property type="match status" value="1"/>
</dbReference>
<dbReference type="NCBIfam" id="NF038012">
    <property type="entry name" value="DMT_1"/>
    <property type="match status" value="1"/>
</dbReference>
<feature type="transmembrane region" description="Helical" evidence="1">
    <location>
        <begin position="271"/>
        <end position="293"/>
    </location>
</feature>
<keyword evidence="1" id="KW-1133">Transmembrane helix</keyword>
<feature type="transmembrane region" description="Helical" evidence="1">
    <location>
        <begin position="178"/>
        <end position="198"/>
    </location>
</feature>
<dbReference type="Proteomes" id="UP001157109">
    <property type="component" value="Unassembled WGS sequence"/>
</dbReference>
<reference evidence="3" key="1">
    <citation type="journal article" date="2019" name="Int. J. Syst. Evol. Microbiol.">
        <title>The Global Catalogue of Microorganisms (GCM) 10K type strain sequencing project: providing services to taxonomists for standard genome sequencing and annotation.</title>
        <authorList>
            <consortium name="The Broad Institute Genomics Platform"/>
            <consortium name="The Broad Institute Genome Sequencing Center for Infectious Disease"/>
            <person name="Wu L."/>
            <person name="Ma J."/>
        </authorList>
    </citation>
    <scope>NUCLEOTIDE SEQUENCE [LARGE SCALE GENOMIC DNA]</scope>
    <source>
        <strain evidence="3">NBRC 105830</strain>
    </source>
</reference>
<gene>
    <name evidence="2" type="ORF">GCM10025862_21680</name>
</gene>
<evidence type="ECO:0000313" key="3">
    <source>
        <dbReference type="Proteomes" id="UP001157109"/>
    </source>
</evidence>
<feature type="transmembrane region" description="Helical" evidence="1">
    <location>
        <begin position="64"/>
        <end position="85"/>
    </location>
</feature>
<evidence type="ECO:0000256" key="1">
    <source>
        <dbReference type="SAM" id="Phobius"/>
    </source>
</evidence>
<dbReference type="PANTHER" id="PTHR40761">
    <property type="entry name" value="CONSERVED INTEGRAL MEMBRANE ALANINE VALINE AND LEUCINE RICH PROTEIN-RELATED"/>
    <property type="match status" value="1"/>
</dbReference>
<feature type="transmembrane region" description="Helical" evidence="1">
    <location>
        <begin position="12"/>
        <end position="33"/>
    </location>
</feature>